<evidence type="ECO:0000256" key="1">
    <source>
        <dbReference type="SAM" id="SignalP"/>
    </source>
</evidence>
<feature type="chain" id="PRO_5004061620" description="WG repeat-containing protein" evidence="1">
    <location>
        <begin position="39"/>
        <end position="216"/>
    </location>
</feature>
<dbReference type="AlphaFoldDB" id="M4Z2X2"/>
<evidence type="ECO:0000313" key="3">
    <source>
        <dbReference type="Proteomes" id="UP000011841"/>
    </source>
</evidence>
<dbReference type="HOGENOM" id="CLU_111031_0_0_5"/>
<dbReference type="EMBL" id="AP012603">
    <property type="protein sequence ID" value="BAM87092.1"/>
    <property type="molecule type" value="Genomic_DNA"/>
</dbReference>
<organism evidence="2 3">
    <name type="scientific">Bradyrhizobium oligotrophicum S58</name>
    <dbReference type="NCBI Taxonomy" id="1245469"/>
    <lineage>
        <taxon>Bacteria</taxon>
        <taxon>Pseudomonadati</taxon>
        <taxon>Pseudomonadota</taxon>
        <taxon>Alphaproteobacteria</taxon>
        <taxon>Hyphomicrobiales</taxon>
        <taxon>Nitrobacteraceae</taxon>
        <taxon>Bradyrhizobium</taxon>
    </lineage>
</organism>
<dbReference type="eggNOG" id="COG5263">
    <property type="taxonomic scope" value="Bacteria"/>
</dbReference>
<dbReference type="Proteomes" id="UP000011841">
    <property type="component" value="Chromosome"/>
</dbReference>
<evidence type="ECO:0000313" key="2">
    <source>
        <dbReference type="EMBL" id="BAM87092.1"/>
    </source>
</evidence>
<keyword evidence="1" id="KW-0732">Signal</keyword>
<dbReference type="STRING" id="1245469.S58_10810"/>
<dbReference type="OrthoDB" id="343240at2"/>
<accession>M4Z2X2</accession>
<sequence length="216" mass="22843">MVHGCSAAQRNAPLATRALAVLLTFAAALGAGAFPAVAADRPDHGEVTSHDCWEPSSTVKGCAVAGDDGQFRVTPSFRASLQFDRNGLAVVLVLGRSKGEAGRWFYVKRDGAMAAVMAYDNGAEEFTDGRARSPVGAKIGYIDRSLRLVIPPTYDGAYPFEKGVAVVCLGCSLVSEGGHSWYEGGTWGCIDPDGKPVVAFRPRAQQQTFAEICRAS</sequence>
<dbReference type="Pfam" id="PF14903">
    <property type="entry name" value="WG_beta_rep"/>
    <property type="match status" value="2"/>
</dbReference>
<protein>
    <recommendedName>
        <fullName evidence="4">WG repeat-containing protein</fullName>
    </recommendedName>
</protein>
<evidence type="ECO:0008006" key="4">
    <source>
        <dbReference type="Google" id="ProtNLM"/>
    </source>
</evidence>
<proteinExistence type="predicted"/>
<dbReference type="PATRIC" id="fig|1245469.3.peg.1112"/>
<feature type="signal peptide" evidence="1">
    <location>
        <begin position="1"/>
        <end position="38"/>
    </location>
</feature>
<dbReference type="KEGG" id="aol:S58_10810"/>
<name>M4Z2X2_9BRAD</name>
<reference evidence="2 3" key="1">
    <citation type="journal article" date="2013" name="Appl. Environ. Microbiol.">
        <title>Genome analysis suggests that the soil oligotrophic bacterium Agromonas oligotrophica (Bradyrhizobium oligotrophicum) is a nitrogen-fixing symbiont of Aeschynomene indica.</title>
        <authorList>
            <person name="Okubo T."/>
            <person name="Fukushima S."/>
            <person name="Itakura M."/>
            <person name="Oshima K."/>
            <person name="Longtonglang A."/>
            <person name="Teaumroong N."/>
            <person name="Mitsui H."/>
            <person name="Hattori M."/>
            <person name="Hattori R."/>
            <person name="Hattori T."/>
            <person name="Minamisawa K."/>
        </authorList>
    </citation>
    <scope>NUCLEOTIDE SEQUENCE [LARGE SCALE GENOMIC DNA]</scope>
    <source>
        <strain evidence="2 3">S58</strain>
    </source>
</reference>
<gene>
    <name evidence="2" type="ORF">S58_10810</name>
</gene>
<dbReference type="InterPro" id="IPR032774">
    <property type="entry name" value="WG_beta_rep"/>
</dbReference>
<keyword evidence="3" id="KW-1185">Reference proteome</keyword>